<dbReference type="GO" id="GO:0005634">
    <property type="term" value="C:nucleus"/>
    <property type="evidence" value="ECO:0007669"/>
    <property type="project" value="UniProtKB-SubCell"/>
</dbReference>
<dbReference type="InterPro" id="IPR013087">
    <property type="entry name" value="Znf_C2H2_type"/>
</dbReference>
<evidence type="ECO:0000256" key="3">
    <source>
        <dbReference type="ARBA" id="ARBA00022737"/>
    </source>
</evidence>
<evidence type="ECO:0000313" key="11">
    <source>
        <dbReference type="EnsemblMetazoa" id="XP_022668400"/>
    </source>
</evidence>
<name>A0A7M7KN63_VARDE</name>
<feature type="compositionally biased region" description="Polar residues" evidence="9">
    <location>
        <begin position="185"/>
        <end position="196"/>
    </location>
</feature>
<keyword evidence="5" id="KW-0862">Zinc</keyword>
<keyword evidence="12" id="KW-1185">Reference proteome</keyword>
<dbReference type="Pfam" id="PF23611">
    <property type="entry name" value="zf-C2H2_16"/>
    <property type="match status" value="1"/>
</dbReference>
<evidence type="ECO:0000256" key="1">
    <source>
        <dbReference type="ARBA" id="ARBA00004123"/>
    </source>
</evidence>
<keyword evidence="6" id="KW-0238">DNA-binding</keyword>
<evidence type="ECO:0000259" key="10">
    <source>
        <dbReference type="PROSITE" id="PS50157"/>
    </source>
</evidence>
<feature type="region of interest" description="Disordered" evidence="9">
    <location>
        <begin position="67"/>
        <end position="125"/>
    </location>
</feature>
<dbReference type="InterPro" id="IPR056438">
    <property type="entry name" value="Znf-C2H2_CTCF"/>
</dbReference>
<dbReference type="EnsemblMetazoa" id="XM_022812665">
    <property type="protein sequence ID" value="XP_022668400"/>
    <property type="gene ID" value="LOC111253371"/>
</dbReference>
<evidence type="ECO:0000256" key="8">
    <source>
        <dbReference type="PROSITE-ProRule" id="PRU00042"/>
    </source>
</evidence>
<evidence type="ECO:0000256" key="9">
    <source>
        <dbReference type="SAM" id="MobiDB-lite"/>
    </source>
</evidence>
<dbReference type="PROSITE" id="PS50157">
    <property type="entry name" value="ZINC_FINGER_C2H2_2"/>
    <property type="match status" value="1"/>
</dbReference>
<evidence type="ECO:0000256" key="7">
    <source>
        <dbReference type="ARBA" id="ARBA00023242"/>
    </source>
</evidence>
<sequence>MSRRKQALTSVKDLSPLPEIVPVSAKRIRRGAADRSREKVKSYVRLLQRNISEADKQKINLPAKGIAIGGRGKETGPVRKPGGGQHQRSTSPAQVVTITIRDDDGKPASATQTLSTPLPQPQMARARRSVRQYVVVDYSKLHFGSTEGPEEEEGPTQEREGWQTAPKFVPSTGSGPRRGRPLKVSPQTIKAGGSNSKLGTNGIGTFICRRCDLGHETVEEFLNHFEAAHCPDLTDEEFRQRLYSNSHFCGRCDFRTTEKAELESHEQQHNLQPNPLVSKWRGRYHCPNCDFSATNAVTLTHHSKTHKRSTVLNGTTKATESVVFTCADCTARFSDREDVLRHQQLVHGRGSLIDL</sequence>
<evidence type="ECO:0000256" key="4">
    <source>
        <dbReference type="ARBA" id="ARBA00022771"/>
    </source>
</evidence>
<dbReference type="PANTHER" id="PTHR24392">
    <property type="entry name" value="ZINC FINGER PROTEIN"/>
    <property type="match status" value="1"/>
</dbReference>
<dbReference type="AlphaFoldDB" id="A0A7M7KN63"/>
<dbReference type="SMART" id="SM00355">
    <property type="entry name" value="ZnF_C2H2"/>
    <property type="match status" value="4"/>
</dbReference>
<dbReference type="PROSITE" id="PS00028">
    <property type="entry name" value="ZINC_FINGER_C2H2_1"/>
    <property type="match status" value="1"/>
</dbReference>
<evidence type="ECO:0000313" key="12">
    <source>
        <dbReference type="Proteomes" id="UP000594260"/>
    </source>
</evidence>
<dbReference type="GeneID" id="111253371"/>
<evidence type="ECO:0000256" key="2">
    <source>
        <dbReference type="ARBA" id="ARBA00022723"/>
    </source>
</evidence>
<dbReference type="PANTHER" id="PTHR24392:SF31">
    <property type="entry name" value="C2H2-TYPE DOMAIN-CONTAINING PROTEIN"/>
    <property type="match status" value="1"/>
</dbReference>
<dbReference type="GO" id="GO:0003677">
    <property type="term" value="F:DNA binding"/>
    <property type="evidence" value="ECO:0007669"/>
    <property type="project" value="UniProtKB-KW"/>
</dbReference>
<feature type="domain" description="C2H2-type" evidence="10">
    <location>
        <begin position="324"/>
        <end position="347"/>
    </location>
</feature>
<accession>A0A7M7KN63</accession>
<dbReference type="KEGG" id="vde:111253371"/>
<feature type="region of interest" description="Disordered" evidence="9">
    <location>
        <begin position="144"/>
        <end position="196"/>
    </location>
</feature>
<keyword evidence="4 8" id="KW-0863">Zinc-finger</keyword>
<reference evidence="11" key="1">
    <citation type="submission" date="2021-01" db="UniProtKB">
        <authorList>
            <consortium name="EnsemblMetazoa"/>
        </authorList>
    </citation>
    <scope>IDENTIFICATION</scope>
</reference>
<comment type="subcellular location">
    <subcellularLocation>
        <location evidence="1">Nucleus</location>
    </subcellularLocation>
</comment>
<keyword evidence="2" id="KW-0479">Metal-binding</keyword>
<dbReference type="Proteomes" id="UP000594260">
    <property type="component" value="Unplaced"/>
</dbReference>
<dbReference type="Gene3D" id="3.30.160.60">
    <property type="entry name" value="Classic Zinc Finger"/>
    <property type="match status" value="1"/>
</dbReference>
<organism evidence="11 12">
    <name type="scientific">Varroa destructor</name>
    <name type="common">Honeybee mite</name>
    <dbReference type="NCBI Taxonomy" id="109461"/>
    <lineage>
        <taxon>Eukaryota</taxon>
        <taxon>Metazoa</taxon>
        <taxon>Ecdysozoa</taxon>
        <taxon>Arthropoda</taxon>
        <taxon>Chelicerata</taxon>
        <taxon>Arachnida</taxon>
        <taxon>Acari</taxon>
        <taxon>Parasitiformes</taxon>
        <taxon>Mesostigmata</taxon>
        <taxon>Gamasina</taxon>
        <taxon>Dermanyssoidea</taxon>
        <taxon>Varroidae</taxon>
        <taxon>Varroa</taxon>
    </lineage>
</organism>
<dbReference type="GO" id="GO:0008270">
    <property type="term" value="F:zinc ion binding"/>
    <property type="evidence" value="ECO:0007669"/>
    <property type="project" value="UniProtKB-KW"/>
</dbReference>
<dbReference type="InParanoid" id="A0A7M7KN63"/>
<feature type="compositionally biased region" description="Polar residues" evidence="9">
    <location>
        <begin position="86"/>
        <end position="97"/>
    </location>
</feature>
<dbReference type="OrthoDB" id="3565419at2759"/>
<keyword evidence="7" id="KW-0539">Nucleus</keyword>
<proteinExistence type="predicted"/>
<evidence type="ECO:0000256" key="5">
    <source>
        <dbReference type="ARBA" id="ARBA00022833"/>
    </source>
</evidence>
<keyword evidence="3" id="KW-0677">Repeat</keyword>
<evidence type="ECO:0000256" key="6">
    <source>
        <dbReference type="ARBA" id="ARBA00023125"/>
    </source>
</evidence>
<dbReference type="GO" id="GO:0010468">
    <property type="term" value="P:regulation of gene expression"/>
    <property type="evidence" value="ECO:0007669"/>
    <property type="project" value="UniProtKB-ARBA"/>
</dbReference>
<protein>
    <recommendedName>
        <fullName evidence="10">C2H2-type domain-containing protein</fullName>
    </recommendedName>
</protein>
<dbReference type="RefSeq" id="XP_022668400.1">
    <property type="nucleotide sequence ID" value="XM_022812665.1"/>
</dbReference>